<dbReference type="EMBL" id="VTPS01000022">
    <property type="protein sequence ID" value="TZE80840.1"/>
    <property type="molecule type" value="Genomic_DNA"/>
</dbReference>
<dbReference type="PANTHER" id="PTHR35586">
    <property type="entry name" value="SLL1691 PROTEIN"/>
    <property type="match status" value="1"/>
</dbReference>
<dbReference type="InterPro" id="IPR025587">
    <property type="entry name" value="DUF4351"/>
</dbReference>
<accession>A0A5D8Q873</accession>
<name>A0A5D8Q873_9THEO</name>
<protein>
    <submittedName>
        <fullName evidence="2">DUF4351 domain-containing protein</fullName>
    </submittedName>
</protein>
<evidence type="ECO:0000313" key="3">
    <source>
        <dbReference type="Proteomes" id="UP000322976"/>
    </source>
</evidence>
<gene>
    <name evidence="2" type="ORF">FWJ32_11600</name>
</gene>
<sequence>MDLVFLPLMKHRWDEDEAARKVLELSQKIKDENMQSIVIAAVLGLADKYVRNEYIDRLKEVVRMTRIGASLIEEGRKEGRKEGKMEGKIDTVLKMIKKRFGKVPKGLDDKIKSADMDTLDRVIDGIMDGKTLEEIEAVLK</sequence>
<dbReference type="PANTHER" id="PTHR35586:SF1">
    <property type="entry name" value="SLL1691 PROTEIN"/>
    <property type="match status" value="1"/>
</dbReference>
<keyword evidence="3" id="KW-1185">Reference proteome</keyword>
<dbReference type="RefSeq" id="WP_149546125.1">
    <property type="nucleotide sequence ID" value="NZ_VTPS01000022.1"/>
</dbReference>
<dbReference type="AlphaFoldDB" id="A0A5D8Q873"/>
<comment type="caution">
    <text evidence="2">The sequence shown here is derived from an EMBL/GenBank/DDBJ whole genome shotgun (WGS) entry which is preliminary data.</text>
</comment>
<reference evidence="2 3" key="1">
    <citation type="submission" date="2019-08" db="EMBL/GenBank/DDBJ databases">
        <title>Calorimonas adulescens gen. nov., sp. nov., an anaerobic thermophilic bacterium from Sakhalin hot spring.</title>
        <authorList>
            <person name="Khomyakova M.A."/>
            <person name="Merkel A.Y."/>
            <person name="Novikov A."/>
            <person name="Bonch-Osmolovskaya E.A."/>
            <person name="Slobodkin A.I."/>
        </authorList>
    </citation>
    <scope>NUCLEOTIDE SEQUENCE [LARGE SCALE GENOMIC DNA]</scope>
    <source>
        <strain evidence="2 3">A05MB</strain>
    </source>
</reference>
<proteinExistence type="predicted"/>
<evidence type="ECO:0000313" key="2">
    <source>
        <dbReference type="EMBL" id="TZE80840.1"/>
    </source>
</evidence>
<feature type="domain" description="DUF4351" evidence="1">
    <location>
        <begin position="81"/>
        <end position="137"/>
    </location>
</feature>
<dbReference type="Proteomes" id="UP000322976">
    <property type="component" value="Unassembled WGS sequence"/>
</dbReference>
<organism evidence="2 3">
    <name type="scientific">Calorimonas adulescens</name>
    <dbReference type="NCBI Taxonomy" id="2606906"/>
    <lineage>
        <taxon>Bacteria</taxon>
        <taxon>Bacillati</taxon>
        <taxon>Bacillota</taxon>
        <taxon>Clostridia</taxon>
        <taxon>Thermoanaerobacterales</taxon>
        <taxon>Thermoanaerobacteraceae</taxon>
        <taxon>Calorimonas</taxon>
    </lineage>
</organism>
<evidence type="ECO:0000259" key="1">
    <source>
        <dbReference type="Pfam" id="PF14261"/>
    </source>
</evidence>
<dbReference type="Pfam" id="PF14261">
    <property type="entry name" value="DUF4351"/>
    <property type="match status" value="1"/>
</dbReference>